<reference evidence="2" key="1">
    <citation type="journal article" date="2023" name="Insect Mol. Biol.">
        <title>Genome sequencing provides insights into the evolution of gene families encoding plant cell wall-degrading enzymes in longhorned beetles.</title>
        <authorList>
            <person name="Shin N.R."/>
            <person name="Okamura Y."/>
            <person name="Kirsch R."/>
            <person name="Pauchet Y."/>
        </authorList>
    </citation>
    <scope>NUCLEOTIDE SEQUENCE</scope>
    <source>
        <strain evidence="2">AMC_N1</strain>
    </source>
</reference>
<evidence type="ECO:0000313" key="2">
    <source>
        <dbReference type="EMBL" id="KAJ8952638.1"/>
    </source>
</evidence>
<evidence type="ECO:0000259" key="1">
    <source>
        <dbReference type="PROSITE" id="PS50878"/>
    </source>
</evidence>
<keyword evidence="3" id="KW-1185">Reference proteome</keyword>
<dbReference type="EMBL" id="JAPWTK010000065">
    <property type="protein sequence ID" value="KAJ8952638.1"/>
    <property type="molecule type" value="Genomic_DNA"/>
</dbReference>
<dbReference type="PANTHER" id="PTHR21301">
    <property type="entry name" value="REVERSE TRANSCRIPTASE"/>
    <property type="match status" value="1"/>
</dbReference>
<accession>A0AAV8YMY0</accession>
<dbReference type="PANTHER" id="PTHR21301:SF10">
    <property type="entry name" value="REVERSE TRANSCRIPTASE DOMAIN-CONTAINING PROTEIN"/>
    <property type="match status" value="1"/>
</dbReference>
<gene>
    <name evidence="2" type="ORF">NQ318_020953</name>
</gene>
<feature type="domain" description="Reverse transcriptase" evidence="1">
    <location>
        <begin position="1"/>
        <end position="159"/>
    </location>
</feature>
<dbReference type="PROSITE" id="PS50878">
    <property type="entry name" value="RT_POL"/>
    <property type="match status" value="1"/>
</dbReference>
<proteinExistence type="predicted"/>
<dbReference type="Proteomes" id="UP001162162">
    <property type="component" value="Unassembled WGS sequence"/>
</dbReference>
<evidence type="ECO:0000313" key="3">
    <source>
        <dbReference type="Proteomes" id="UP001162162"/>
    </source>
</evidence>
<organism evidence="2 3">
    <name type="scientific">Aromia moschata</name>
    <dbReference type="NCBI Taxonomy" id="1265417"/>
    <lineage>
        <taxon>Eukaryota</taxon>
        <taxon>Metazoa</taxon>
        <taxon>Ecdysozoa</taxon>
        <taxon>Arthropoda</taxon>
        <taxon>Hexapoda</taxon>
        <taxon>Insecta</taxon>
        <taxon>Pterygota</taxon>
        <taxon>Neoptera</taxon>
        <taxon>Endopterygota</taxon>
        <taxon>Coleoptera</taxon>
        <taxon>Polyphaga</taxon>
        <taxon>Cucujiformia</taxon>
        <taxon>Chrysomeloidea</taxon>
        <taxon>Cerambycidae</taxon>
        <taxon>Cerambycinae</taxon>
        <taxon>Callichromatini</taxon>
        <taxon>Aromia</taxon>
    </lineage>
</organism>
<dbReference type="InterPro" id="IPR000477">
    <property type="entry name" value="RT_dom"/>
</dbReference>
<sequence>MAESVFLLVEDLTDEDAGDEEYLNLNNLPGSQLLAPAEVMTKDTDVDEDAGNATAVGLNLNGSRKIVSAVHWDGEDDIPLSVFQAYNGEYFQQHVTAMGNSLSPFIANLFMSKFETEVKDKFEYFPRVWFRYVDDIFATLLGNSKDKIDYNERNIRNKL</sequence>
<name>A0AAV8YMY0_9CUCU</name>
<dbReference type="AlphaFoldDB" id="A0AAV8YMY0"/>
<comment type="caution">
    <text evidence="2">The sequence shown here is derived from an EMBL/GenBank/DDBJ whole genome shotgun (WGS) entry which is preliminary data.</text>
</comment>
<protein>
    <recommendedName>
        <fullName evidence="1">Reverse transcriptase domain-containing protein</fullName>
    </recommendedName>
</protein>